<keyword evidence="3" id="KW-0804">Transcription</keyword>
<dbReference type="Proteomes" id="UP001519272">
    <property type="component" value="Unassembled WGS sequence"/>
</dbReference>
<evidence type="ECO:0000313" key="6">
    <source>
        <dbReference type="Proteomes" id="UP001519272"/>
    </source>
</evidence>
<comment type="caution">
    <text evidence="5">The sequence shown here is derived from an EMBL/GenBank/DDBJ whole genome shotgun (WGS) entry which is preliminary data.</text>
</comment>
<evidence type="ECO:0000256" key="2">
    <source>
        <dbReference type="ARBA" id="ARBA00023125"/>
    </source>
</evidence>
<evidence type="ECO:0000256" key="1">
    <source>
        <dbReference type="ARBA" id="ARBA00023015"/>
    </source>
</evidence>
<dbReference type="InterPro" id="IPR018060">
    <property type="entry name" value="HTH_AraC"/>
</dbReference>
<dbReference type="InterPro" id="IPR018062">
    <property type="entry name" value="HTH_AraC-typ_CS"/>
</dbReference>
<name>A0ABS4FN47_9BACL</name>
<keyword evidence="6" id="KW-1185">Reference proteome</keyword>
<reference evidence="5 6" key="1">
    <citation type="submission" date="2021-03" db="EMBL/GenBank/DDBJ databases">
        <title>Genomic Encyclopedia of Type Strains, Phase IV (KMG-IV): sequencing the most valuable type-strain genomes for metagenomic binning, comparative biology and taxonomic classification.</title>
        <authorList>
            <person name="Goeker M."/>
        </authorList>
    </citation>
    <scope>NUCLEOTIDE SEQUENCE [LARGE SCALE GENOMIC DNA]</scope>
    <source>
        <strain evidence="5 6">DSM 14349</strain>
    </source>
</reference>
<dbReference type="EMBL" id="JAGGKG010000002">
    <property type="protein sequence ID" value="MBP1904008.1"/>
    <property type="molecule type" value="Genomic_DNA"/>
</dbReference>
<evidence type="ECO:0000256" key="3">
    <source>
        <dbReference type="ARBA" id="ARBA00023163"/>
    </source>
</evidence>
<dbReference type="Gene3D" id="1.10.10.60">
    <property type="entry name" value="Homeodomain-like"/>
    <property type="match status" value="2"/>
</dbReference>
<sequence>MNEHVQVMIDWIETRLKDIFSLEKLANHMGYSPYYCSFKFHQTTGVSIRRYILLRRLFMSTQDLGDGKKIIDIALDYNYSSQEAYSRAFKAMFGVSPKQFMRQQLPIQSFMKLSIQSNEEDLILRSRKAEVLKLQDKQGELFDYDVLNILNGQVMYEEFRDQKLMGNSDYAPFNEAMCVHAATSDIFNEQFITVRAEGHHSSVEEYTTKVIEPLRNLSQKNYSYIVLWFGEDMFCQINLLTLLAYLEQIDYKGTVFLNNFREDEFKVNQTELTLGEYNNIYQQVVVNHQQPSFKSFKPIPVIYQAINLYLEMLQEENPVSKYIHQHINVPTTELLPQLFRLFPNIGYGDLQYIELINKFKKSDN</sequence>
<evidence type="ECO:0000313" key="5">
    <source>
        <dbReference type="EMBL" id="MBP1904008.1"/>
    </source>
</evidence>
<keyword evidence="2" id="KW-0238">DNA-binding</keyword>
<keyword evidence="1" id="KW-0805">Transcription regulation</keyword>
<accession>A0ABS4FN47</accession>
<gene>
    <name evidence="5" type="ORF">J2Z32_000625</name>
</gene>
<proteinExistence type="predicted"/>
<dbReference type="InterPro" id="IPR050959">
    <property type="entry name" value="MarA-like"/>
</dbReference>
<protein>
    <submittedName>
        <fullName evidence="5">AraC-like DNA-binding protein</fullName>
    </submittedName>
</protein>
<dbReference type="InterPro" id="IPR009057">
    <property type="entry name" value="Homeodomain-like_sf"/>
</dbReference>
<feature type="domain" description="HTH araC/xylS-type" evidence="4">
    <location>
        <begin position="6"/>
        <end position="103"/>
    </location>
</feature>
<evidence type="ECO:0000259" key="4">
    <source>
        <dbReference type="PROSITE" id="PS01124"/>
    </source>
</evidence>
<dbReference type="PROSITE" id="PS00041">
    <property type="entry name" value="HTH_ARAC_FAMILY_1"/>
    <property type="match status" value="1"/>
</dbReference>
<dbReference type="SUPFAM" id="SSF46689">
    <property type="entry name" value="Homeodomain-like"/>
    <property type="match status" value="2"/>
</dbReference>
<dbReference type="PROSITE" id="PS01124">
    <property type="entry name" value="HTH_ARAC_FAMILY_2"/>
    <property type="match status" value="1"/>
</dbReference>
<dbReference type="PANTHER" id="PTHR47504:SF6">
    <property type="entry name" value="ARAC-FAMILY TRANSCRIPTIONAL REGULATOR"/>
    <property type="match status" value="1"/>
</dbReference>
<dbReference type="SMART" id="SM00342">
    <property type="entry name" value="HTH_ARAC"/>
    <property type="match status" value="1"/>
</dbReference>
<dbReference type="PANTHER" id="PTHR47504">
    <property type="entry name" value="RIGHT ORIGIN-BINDING PROTEIN"/>
    <property type="match status" value="1"/>
</dbReference>
<organism evidence="5 6">
    <name type="scientific">Paenibacillus turicensis</name>
    <dbReference type="NCBI Taxonomy" id="160487"/>
    <lineage>
        <taxon>Bacteria</taxon>
        <taxon>Bacillati</taxon>
        <taxon>Bacillota</taxon>
        <taxon>Bacilli</taxon>
        <taxon>Bacillales</taxon>
        <taxon>Paenibacillaceae</taxon>
        <taxon>Paenibacillus</taxon>
    </lineage>
</organism>
<dbReference type="Pfam" id="PF12833">
    <property type="entry name" value="HTH_18"/>
    <property type="match status" value="1"/>
</dbReference>
<dbReference type="RefSeq" id="WP_210087690.1">
    <property type="nucleotide sequence ID" value="NZ_JAGGKG010000002.1"/>
</dbReference>